<accession>A0A1Y4ET04</accession>
<name>A0A1Y4ET04_9FIRM</name>
<dbReference type="NCBIfam" id="TIGR00738">
    <property type="entry name" value="rrf2_super"/>
    <property type="match status" value="1"/>
</dbReference>
<dbReference type="AlphaFoldDB" id="A0A1Y4ET04"/>
<evidence type="ECO:0000256" key="1">
    <source>
        <dbReference type="ARBA" id="ARBA00023125"/>
    </source>
</evidence>
<dbReference type="GO" id="GO:0005829">
    <property type="term" value="C:cytosol"/>
    <property type="evidence" value="ECO:0007669"/>
    <property type="project" value="TreeGrafter"/>
</dbReference>
<dbReference type="InterPro" id="IPR000944">
    <property type="entry name" value="Tscrpt_reg_Rrf2"/>
</dbReference>
<sequence>MKISTKGRYALRIMLDIAMHDDGKYIPLKDIAKRQNLTVKYLEQIISLLNKAGYLQSLRGNTGGYRLAKNLDEYIVGDILRVTEGDLAPVACLKKCGDFCQREDICNTVSFWRGLDRVINEYVDSYTLKDLLKQAQDKVNNKKLHCTM</sequence>
<evidence type="ECO:0000313" key="2">
    <source>
        <dbReference type="EMBL" id="OUQ05417.1"/>
    </source>
</evidence>
<reference evidence="3" key="1">
    <citation type="submission" date="2017-04" db="EMBL/GenBank/DDBJ databases">
        <title>Function of individual gut microbiota members based on whole genome sequencing of pure cultures obtained from chicken caecum.</title>
        <authorList>
            <person name="Medvecky M."/>
            <person name="Cejkova D."/>
            <person name="Polansky O."/>
            <person name="Karasova D."/>
            <person name="Kubasova T."/>
            <person name="Cizek A."/>
            <person name="Rychlik I."/>
        </authorList>
    </citation>
    <scope>NUCLEOTIDE SEQUENCE [LARGE SCALE GENOMIC DNA]</scope>
    <source>
        <strain evidence="3">An149</strain>
    </source>
</reference>
<dbReference type="GO" id="GO:0003700">
    <property type="term" value="F:DNA-binding transcription factor activity"/>
    <property type="evidence" value="ECO:0007669"/>
    <property type="project" value="TreeGrafter"/>
</dbReference>
<proteinExistence type="predicted"/>
<comment type="caution">
    <text evidence="2">The sequence shown here is derived from an EMBL/GenBank/DDBJ whole genome shotgun (WGS) entry which is preliminary data.</text>
</comment>
<organism evidence="2 3">
    <name type="scientific">Thomasclavelia spiroformis</name>
    <dbReference type="NCBI Taxonomy" id="29348"/>
    <lineage>
        <taxon>Bacteria</taxon>
        <taxon>Bacillati</taxon>
        <taxon>Bacillota</taxon>
        <taxon>Erysipelotrichia</taxon>
        <taxon>Erysipelotrichales</taxon>
        <taxon>Coprobacillaceae</taxon>
        <taxon>Thomasclavelia</taxon>
    </lineage>
</organism>
<dbReference type="GO" id="GO:0003677">
    <property type="term" value="F:DNA binding"/>
    <property type="evidence" value="ECO:0007669"/>
    <property type="project" value="UniProtKB-KW"/>
</dbReference>
<dbReference type="RefSeq" id="WP_087255799.1">
    <property type="nucleotide sequence ID" value="NZ_JAGZOQ010000005.1"/>
</dbReference>
<dbReference type="PROSITE" id="PS51197">
    <property type="entry name" value="HTH_RRF2_2"/>
    <property type="match status" value="1"/>
</dbReference>
<keyword evidence="1" id="KW-0238">DNA-binding</keyword>
<dbReference type="PANTHER" id="PTHR33221:SF5">
    <property type="entry name" value="HTH-TYPE TRANSCRIPTIONAL REGULATOR ISCR"/>
    <property type="match status" value="1"/>
</dbReference>
<dbReference type="Gene3D" id="1.10.10.10">
    <property type="entry name" value="Winged helix-like DNA-binding domain superfamily/Winged helix DNA-binding domain"/>
    <property type="match status" value="1"/>
</dbReference>
<dbReference type="InterPro" id="IPR036388">
    <property type="entry name" value="WH-like_DNA-bd_sf"/>
</dbReference>
<gene>
    <name evidence="2" type="ORF">B5E91_05190</name>
</gene>
<dbReference type="SUPFAM" id="SSF46785">
    <property type="entry name" value="Winged helix' DNA-binding domain"/>
    <property type="match status" value="1"/>
</dbReference>
<protein>
    <submittedName>
        <fullName evidence="2">Rrf2 family transcriptional regulator</fullName>
    </submittedName>
</protein>
<dbReference type="PROSITE" id="PS01332">
    <property type="entry name" value="HTH_RRF2_1"/>
    <property type="match status" value="1"/>
</dbReference>
<dbReference type="InterPro" id="IPR036390">
    <property type="entry name" value="WH_DNA-bd_sf"/>
</dbReference>
<dbReference type="Proteomes" id="UP000196258">
    <property type="component" value="Unassembled WGS sequence"/>
</dbReference>
<evidence type="ECO:0000313" key="3">
    <source>
        <dbReference type="Proteomes" id="UP000196258"/>
    </source>
</evidence>
<dbReference type="PANTHER" id="PTHR33221">
    <property type="entry name" value="WINGED HELIX-TURN-HELIX TRANSCRIPTIONAL REGULATOR, RRF2 FAMILY"/>
    <property type="match status" value="1"/>
</dbReference>
<dbReference type="InterPro" id="IPR030489">
    <property type="entry name" value="TR_Rrf2-type_CS"/>
</dbReference>
<dbReference type="Pfam" id="PF02082">
    <property type="entry name" value="Rrf2"/>
    <property type="match status" value="1"/>
</dbReference>
<dbReference type="EMBL" id="NFLB01000005">
    <property type="protein sequence ID" value="OUQ05417.1"/>
    <property type="molecule type" value="Genomic_DNA"/>
</dbReference>